<evidence type="ECO:0000256" key="1">
    <source>
        <dbReference type="SAM" id="MobiDB-lite"/>
    </source>
</evidence>
<proteinExistence type="predicted"/>
<accession>A0A0V0XJ88</accession>
<protein>
    <submittedName>
        <fullName evidence="2">Uncharacterized protein</fullName>
    </submittedName>
</protein>
<dbReference type="Proteomes" id="UP000054815">
    <property type="component" value="Unassembled WGS sequence"/>
</dbReference>
<reference evidence="2 3" key="1">
    <citation type="submission" date="2015-01" db="EMBL/GenBank/DDBJ databases">
        <title>Evolution of Trichinella species and genotypes.</title>
        <authorList>
            <person name="Korhonen P.K."/>
            <person name="Edoardo P."/>
            <person name="Giuseppe L.R."/>
            <person name="Gasser R.B."/>
        </authorList>
    </citation>
    <scope>NUCLEOTIDE SEQUENCE [LARGE SCALE GENOMIC DNA]</scope>
    <source>
        <strain evidence="2">ISS141</strain>
    </source>
</reference>
<dbReference type="AlphaFoldDB" id="A0A0V0XJ88"/>
<name>A0A0V0XJ88_TRIPS</name>
<dbReference type="EMBL" id="JYDU01000259">
    <property type="protein sequence ID" value="KRX87950.1"/>
    <property type="molecule type" value="Genomic_DNA"/>
</dbReference>
<feature type="region of interest" description="Disordered" evidence="1">
    <location>
        <begin position="1"/>
        <end position="21"/>
    </location>
</feature>
<sequence length="67" mass="8046">MKNIHHPKLHKKPMSSSRRMHNVPKIRFCQNPIPKNNHQETSQEKQQLRHMLQKIDQNESCVHISNE</sequence>
<evidence type="ECO:0000313" key="2">
    <source>
        <dbReference type="EMBL" id="KRX87950.1"/>
    </source>
</evidence>
<gene>
    <name evidence="2" type="ORF">T4E_6863</name>
</gene>
<comment type="caution">
    <text evidence="2">The sequence shown here is derived from an EMBL/GenBank/DDBJ whole genome shotgun (WGS) entry which is preliminary data.</text>
</comment>
<organism evidence="2 3">
    <name type="scientific">Trichinella pseudospiralis</name>
    <name type="common">Parasitic roundworm</name>
    <dbReference type="NCBI Taxonomy" id="6337"/>
    <lineage>
        <taxon>Eukaryota</taxon>
        <taxon>Metazoa</taxon>
        <taxon>Ecdysozoa</taxon>
        <taxon>Nematoda</taxon>
        <taxon>Enoplea</taxon>
        <taxon>Dorylaimia</taxon>
        <taxon>Trichinellida</taxon>
        <taxon>Trichinellidae</taxon>
        <taxon>Trichinella</taxon>
    </lineage>
</organism>
<evidence type="ECO:0000313" key="3">
    <source>
        <dbReference type="Proteomes" id="UP000054815"/>
    </source>
</evidence>